<organism evidence="9 10">
    <name type="scientific">Clostridium algidicarnis</name>
    <dbReference type="NCBI Taxonomy" id="37659"/>
    <lineage>
        <taxon>Bacteria</taxon>
        <taxon>Bacillati</taxon>
        <taxon>Bacillota</taxon>
        <taxon>Clostridia</taxon>
        <taxon>Eubacteriales</taxon>
        <taxon>Clostridiaceae</taxon>
        <taxon>Clostridium</taxon>
    </lineage>
</organism>
<dbReference type="Proteomes" id="UP000740830">
    <property type="component" value="Unassembled WGS sequence"/>
</dbReference>
<feature type="transmembrane region" description="Helical" evidence="8">
    <location>
        <begin position="191"/>
        <end position="214"/>
    </location>
</feature>
<name>A0ABS6C536_9CLOT</name>
<dbReference type="Pfam" id="PF03845">
    <property type="entry name" value="Spore_permease"/>
    <property type="match status" value="1"/>
</dbReference>
<evidence type="ECO:0000256" key="2">
    <source>
        <dbReference type="ARBA" id="ARBA00007998"/>
    </source>
</evidence>
<keyword evidence="5 8" id="KW-0812">Transmembrane</keyword>
<protein>
    <submittedName>
        <fullName evidence="9">Endospore germination permease</fullName>
    </submittedName>
</protein>
<keyword evidence="4" id="KW-0309">Germination</keyword>
<comment type="subcellular location">
    <subcellularLocation>
        <location evidence="1">Membrane</location>
        <topology evidence="1">Multi-pass membrane protein</topology>
    </subcellularLocation>
</comment>
<proteinExistence type="inferred from homology"/>
<evidence type="ECO:0000256" key="3">
    <source>
        <dbReference type="ARBA" id="ARBA00022448"/>
    </source>
</evidence>
<feature type="transmembrane region" description="Helical" evidence="8">
    <location>
        <begin position="121"/>
        <end position="141"/>
    </location>
</feature>
<evidence type="ECO:0000256" key="5">
    <source>
        <dbReference type="ARBA" id="ARBA00022692"/>
    </source>
</evidence>
<feature type="transmembrane region" description="Helical" evidence="8">
    <location>
        <begin position="281"/>
        <end position="301"/>
    </location>
</feature>
<keyword evidence="3" id="KW-0813">Transport</keyword>
<dbReference type="PANTHER" id="PTHR34975">
    <property type="entry name" value="SPORE GERMINATION PROTEIN A2"/>
    <property type="match status" value="1"/>
</dbReference>
<evidence type="ECO:0000256" key="8">
    <source>
        <dbReference type="SAM" id="Phobius"/>
    </source>
</evidence>
<feature type="transmembrane region" description="Helical" evidence="8">
    <location>
        <begin position="87"/>
        <end position="109"/>
    </location>
</feature>
<dbReference type="NCBIfam" id="TIGR00912">
    <property type="entry name" value="2A0309"/>
    <property type="match status" value="1"/>
</dbReference>
<gene>
    <name evidence="9" type="ORF">KPL27_10950</name>
</gene>
<keyword evidence="7 8" id="KW-0472">Membrane</keyword>
<sequence>MLQGSHAKVFIVSKDIAKEGIVPVIDLIDRDVELRNDMWILISESDTASDILRKGKEGSEIISYELAASIGNSNKIRDFIDFIKLTALFNTPSAVTSICIGVLVIWMLKEGIEVMAAWSQFFIRIILVFVILVWILLIPEMDITNLQPIFYSGFKAISKESLKLVIFPFSGIFIFMTFFDYLDCDKKSKNIFVKPLIIGGVIIVVFTLLNIMILGGEDYNSFYYSGYEAIKRLELHGEFQRAEVIVSIVFTIIQFLQISFCVLGVSKGVTKVFNLKEYRNILIPIVILMINFVQIMFKSIMEAMEFTNDLWPSYALLMQVIFPFIIFIGALLKKRYSVNNKKV</sequence>
<dbReference type="EMBL" id="JAHLDG010000017">
    <property type="protein sequence ID" value="MBU3220601.1"/>
    <property type="molecule type" value="Genomic_DNA"/>
</dbReference>
<feature type="transmembrane region" description="Helical" evidence="8">
    <location>
        <begin position="244"/>
        <end position="269"/>
    </location>
</feature>
<comment type="caution">
    <text evidence="9">The sequence shown here is derived from an EMBL/GenBank/DDBJ whole genome shotgun (WGS) entry which is preliminary data.</text>
</comment>
<comment type="similarity">
    <text evidence="2">Belongs to the amino acid-polyamine-organocation (APC) superfamily. Spore germination protein (SGP) (TC 2.A.3.9) family.</text>
</comment>
<accession>A0ABS6C536</accession>
<dbReference type="PANTHER" id="PTHR34975:SF2">
    <property type="entry name" value="SPORE GERMINATION PROTEIN A2"/>
    <property type="match status" value="1"/>
</dbReference>
<evidence type="ECO:0000256" key="4">
    <source>
        <dbReference type="ARBA" id="ARBA00022544"/>
    </source>
</evidence>
<feature type="transmembrane region" description="Helical" evidence="8">
    <location>
        <begin position="161"/>
        <end position="179"/>
    </location>
</feature>
<dbReference type="InterPro" id="IPR004761">
    <property type="entry name" value="Spore_GerAB"/>
</dbReference>
<reference evidence="9 10" key="1">
    <citation type="submission" date="2021-06" db="EMBL/GenBank/DDBJ databases">
        <title>Clostridia strains as spoilage organisms.</title>
        <authorList>
            <person name="Wambui J."/>
            <person name="Stephan R."/>
            <person name="Stevens M.J.A."/>
        </authorList>
    </citation>
    <scope>NUCLEOTIDE SEQUENCE [LARGE SCALE GENOMIC DNA]</scope>
    <source>
        <strain evidence="9 10">CM013</strain>
    </source>
</reference>
<evidence type="ECO:0000313" key="10">
    <source>
        <dbReference type="Proteomes" id="UP000740830"/>
    </source>
</evidence>
<evidence type="ECO:0000256" key="6">
    <source>
        <dbReference type="ARBA" id="ARBA00022989"/>
    </source>
</evidence>
<evidence type="ECO:0000313" key="9">
    <source>
        <dbReference type="EMBL" id="MBU3220601.1"/>
    </source>
</evidence>
<keyword evidence="6 8" id="KW-1133">Transmembrane helix</keyword>
<feature type="transmembrane region" description="Helical" evidence="8">
    <location>
        <begin position="313"/>
        <end position="332"/>
    </location>
</feature>
<keyword evidence="10" id="KW-1185">Reference proteome</keyword>
<evidence type="ECO:0000256" key="1">
    <source>
        <dbReference type="ARBA" id="ARBA00004141"/>
    </source>
</evidence>
<evidence type="ECO:0000256" key="7">
    <source>
        <dbReference type="ARBA" id="ARBA00023136"/>
    </source>
</evidence>